<evidence type="ECO:0000256" key="3">
    <source>
        <dbReference type="ARBA" id="ARBA00012584"/>
    </source>
</evidence>
<evidence type="ECO:0000256" key="10">
    <source>
        <dbReference type="ARBA" id="ARBA00022840"/>
    </source>
</evidence>
<sequence>MLRLDPRQPDPDALREAGDVIRRGGLVAFPTETVYGLGASALDPAAVERVFRAKGRPADNPLIVHVASPAEAEALWAEVTPAARELMQRFWPGPLTLALPRRPHVPDVVTAGLPTVGVRMPDHPVALGLIRAAGVPIAAPSANLSGRPSPTRAEHVIEDLGGRIDLVLDAGETGVGVESTFLDLSVDPPVLYRPGGVTPGAICAVIGPIQIDPSVHGAEAGEAPRSPGQKYAHYAPRAQVIVVDGPLRDVQRKINDLAYEFMQEGRTVGVLATAESRGTYQVPVVLEVGSRKNLEMVASSLFATLRAFDRHGVDVVLAEGFPEEGLGLAIMNRLRRAAAGRVIEL</sequence>
<feature type="binding site" evidence="14">
    <location>
        <position position="193"/>
    </location>
    <ligand>
        <name>ATP</name>
        <dbReference type="ChEBI" id="CHEBI:30616"/>
    </ligand>
</feature>
<reference evidence="16" key="1">
    <citation type="submission" date="2022-03" db="EMBL/GenBank/DDBJ databases">
        <title>Complete genome sequence of Caldinitratiruptor microaerophilus.</title>
        <authorList>
            <person name="Mukaiyama R."/>
            <person name="Nishiyama T."/>
            <person name="Ueda K."/>
        </authorList>
    </citation>
    <scope>NUCLEOTIDE SEQUENCE</scope>
    <source>
        <strain evidence="16">JCM 16183</strain>
    </source>
</reference>
<keyword evidence="17" id="KW-1185">Reference proteome</keyword>
<dbReference type="InterPro" id="IPR006070">
    <property type="entry name" value="Sua5-like_dom"/>
</dbReference>
<dbReference type="GO" id="GO:0008033">
    <property type="term" value="P:tRNA processing"/>
    <property type="evidence" value="ECO:0007669"/>
    <property type="project" value="UniProtKB-KW"/>
</dbReference>
<keyword evidence="5 13" id="KW-0963">Cytoplasm</keyword>
<keyword evidence="9 13" id="KW-0547">Nucleotide-binding</keyword>
<dbReference type="GO" id="GO:0005524">
    <property type="term" value="F:ATP binding"/>
    <property type="evidence" value="ECO:0007669"/>
    <property type="project" value="UniProtKB-UniRule"/>
</dbReference>
<feature type="binding site" evidence="14">
    <location>
        <position position="65"/>
    </location>
    <ligand>
        <name>L-threonine</name>
        <dbReference type="ChEBI" id="CHEBI:57926"/>
    </ligand>
</feature>
<evidence type="ECO:0000256" key="5">
    <source>
        <dbReference type="ARBA" id="ARBA00022490"/>
    </source>
</evidence>
<dbReference type="EC" id="2.7.7.87" evidence="3 13"/>
<dbReference type="AlphaFoldDB" id="A0AA35CQ47"/>
<evidence type="ECO:0000313" key="16">
    <source>
        <dbReference type="EMBL" id="BDG61780.1"/>
    </source>
</evidence>
<feature type="binding site" evidence="14">
    <location>
        <position position="179"/>
    </location>
    <ligand>
        <name>L-threonine</name>
        <dbReference type="ChEBI" id="CHEBI:57926"/>
    </ligand>
</feature>
<dbReference type="Pfam" id="PF03481">
    <property type="entry name" value="Sua5_C"/>
    <property type="match status" value="1"/>
</dbReference>
<evidence type="ECO:0000256" key="9">
    <source>
        <dbReference type="ARBA" id="ARBA00022741"/>
    </source>
</evidence>
<dbReference type="KEGG" id="cmic:caldi_28700"/>
<evidence type="ECO:0000256" key="13">
    <source>
        <dbReference type="PIRNR" id="PIRNR004930"/>
    </source>
</evidence>
<dbReference type="PANTHER" id="PTHR17490:SF16">
    <property type="entry name" value="THREONYLCARBAMOYL-AMP SYNTHASE"/>
    <property type="match status" value="1"/>
</dbReference>
<gene>
    <name evidence="16" type="ORF">caldi_28700</name>
</gene>
<evidence type="ECO:0000259" key="15">
    <source>
        <dbReference type="PROSITE" id="PS51163"/>
    </source>
</evidence>
<feature type="domain" description="YrdC-like" evidence="15">
    <location>
        <begin position="11"/>
        <end position="197"/>
    </location>
</feature>
<dbReference type="InterPro" id="IPR017945">
    <property type="entry name" value="DHBP_synth_RibB-like_a/b_dom"/>
</dbReference>
<comment type="similarity">
    <text evidence="2 13">Belongs to the SUA5 family.</text>
</comment>
<dbReference type="PANTHER" id="PTHR17490">
    <property type="entry name" value="SUA5"/>
    <property type="match status" value="1"/>
</dbReference>
<feature type="binding site" evidence="14">
    <location>
        <position position="149"/>
    </location>
    <ligand>
        <name>ATP</name>
        <dbReference type="ChEBI" id="CHEBI:30616"/>
    </ligand>
</feature>
<proteinExistence type="inferred from homology"/>
<dbReference type="FunFam" id="3.90.870.10:FF:000009">
    <property type="entry name" value="Threonylcarbamoyl-AMP synthase, putative"/>
    <property type="match status" value="1"/>
</dbReference>
<evidence type="ECO:0000256" key="1">
    <source>
        <dbReference type="ARBA" id="ARBA00004496"/>
    </source>
</evidence>
<evidence type="ECO:0000256" key="6">
    <source>
        <dbReference type="ARBA" id="ARBA00022679"/>
    </source>
</evidence>
<accession>A0AA35CQ47</accession>
<dbReference type="Pfam" id="PF01300">
    <property type="entry name" value="Sua5_yciO_yrdC"/>
    <property type="match status" value="1"/>
</dbReference>
<dbReference type="GO" id="GO:0061710">
    <property type="term" value="F:L-threonylcarbamoyladenylate synthase"/>
    <property type="evidence" value="ECO:0007669"/>
    <property type="project" value="UniProtKB-EC"/>
</dbReference>
<evidence type="ECO:0000256" key="7">
    <source>
        <dbReference type="ARBA" id="ARBA00022694"/>
    </source>
</evidence>
<organism evidence="16 17">
    <name type="scientific">Caldinitratiruptor microaerophilus</name>
    <dbReference type="NCBI Taxonomy" id="671077"/>
    <lineage>
        <taxon>Bacteria</taxon>
        <taxon>Bacillati</taxon>
        <taxon>Bacillota</taxon>
        <taxon>Clostridia</taxon>
        <taxon>Eubacteriales</taxon>
        <taxon>Symbiobacteriaceae</taxon>
        <taxon>Caldinitratiruptor</taxon>
    </lineage>
</organism>
<evidence type="ECO:0000256" key="2">
    <source>
        <dbReference type="ARBA" id="ARBA00007663"/>
    </source>
</evidence>
<dbReference type="EMBL" id="AP025628">
    <property type="protein sequence ID" value="BDG61780.1"/>
    <property type="molecule type" value="Genomic_DNA"/>
</dbReference>
<dbReference type="Proteomes" id="UP001163687">
    <property type="component" value="Chromosome"/>
</dbReference>
<evidence type="ECO:0000313" key="17">
    <source>
        <dbReference type="Proteomes" id="UP001163687"/>
    </source>
</evidence>
<name>A0AA35CQ47_9FIRM</name>
<dbReference type="SUPFAM" id="SSF55821">
    <property type="entry name" value="YrdC/RibB"/>
    <property type="match status" value="1"/>
</dbReference>
<evidence type="ECO:0000256" key="12">
    <source>
        <dbReference type="ARBA" id="ARBA00048366"/>
    </source>
</evidence>
<dbReference type="PROSITE" id="PS51163">
    <property type="entry name" value="YRDC"/>
    <property type="match status" value="1"/>
</dbReference>
<evidence type="ECO:0000256" key="8">
    <source>
        <dbReference type="ARBA" id="ARBA00022695"/>
    </source>
</evidence>
<dbReference type="GO" id="GO:0006450">
    <property type="term" value="P:regulation of translational fidelity"/>
    <property type="evidence" value="ECO:0007669"/>
    <property type="project" value="TreeGrafter"/>
</dbReference>
<evidence type="ECO:0000256" key="4">
    <source>
        <dbReference type="ARBA" id="ARBA00015492"/>
    </source>
</evidence>
<dbReference type="GO" id="GO:0000049">
    <property type="term" value="F:tRNA binding"/>
    <property type="evidence" value="ECO:0007669"/>
    <property type="project" value="TreeGrafter"/>
</dbReference>
<feature type="binding site" evidence="14">
    <location>
        <position position="60"/>
    </location>
    <ligand>
        <name>ATP</name>
        <dbReference type="ChEBI" id="CHEBI:30616"/>
    </ligand>
</feature>
<feature type="binding site" evidence="14">
    <location>
        <position position="234"/>
    </location>
    <ligand>
        <name>ATP</name>
        <dbReference type="ChEBI" id="CHEBI:30616"/>
    </ligand>
</feature>
<keyword evidence="10 13" id="KW-0067">ATP-binding</keyword>
<keyword evidence="7 13" id="KW-0819">tRNA processing</keyword>
<keyword evidence="8 13" id="KW-0548">Nucleotidyltransferase</keyword>
<dbReference type="NCBIfam" id="TIGR00057">
    <property type="entry name" value="L-threonylcarbamoyladenylate synthase"/>
    <property type="match status" value="1"/>
</dbReference>
<feature type="binding site" evidence="14">
    <location>
        <position position="33"/>
    </location>
    <ligand>
        <name>L-threonine</name>
        <dbReference type="ChEBI" id="CHEBI:57926"/>
    </ligand>
</feature>
<dbReference type="Gene3D" id="3.40.50.11030">
    <property type="entry name" value="Threonylcarbamoyl-AMP synthase, C-terminal domain"/>
    <property type="match status" value="1"/>
</dbReference>
<comment type="catalytic activity">
    <reaction evidence="12 13">
        <text>L-threonine + hydrogencarbonate + ATP = L-threonylcarbamoyladenylate + diphosphate + H2O</text>
        <dbReference type="Rhea" id="RHEA:36407"/>
        <dbReference type="ChEBI" id="CHEBI:15377"/>
        <dbReference type="ChEBI" id="CHEBI:17544"/>
        <dbReference type="ChEBI" id="CHEBI:30616"/>
        <dbReference type="ChEBI" id="CHEBI:33019"/>
        <dbReference type="ChEBI" id="CHEBI:57926"/>
        <dbReference type="ChEBI" id="CHEBI:73682"/>
        <dbReference type="EC" id="2.7.7.87"/>
    </reaction>
</comment>
<feature type="binding site" evidence="14">
    <location>
        <position position="119"/>
    </location>
    <ligand>
        <name>L-threonine</name>
        <dbReference type="ChEBI" id="CHEBI:57926"/>
    </ligand>
</feature>
<feature type="binding site" evidence="14">
    <location>
        <position position="56"/>
    </location>
    <ligand>
        <name>ATP</name>
        <dbReference type="ChEBI" id="CHEBI:30616"/>
    </ligand>
</feature>
<dbReference type="Gene3D" id="3.90.870.10">
    <property type="entry name" value="DHBP synthase"/>
    <property type="match status" value="1"/>
</dbReference>
<dbReference type="GO" id="GO:0003725">
    <property type="term" value="F:double-stranded RNA binding"/>
    <property type="evidence" value="ECO:0007669"/>
    <property type="project" value="UniProtKB-UniRule"/>
</dbReference>
<dbReference type="InterPro" id="IPR038385">
    <property type="entry name" value="Sua5/YwlC_C"/>
</dbReference>
<dbReference type="PIRSF" id="PIRSF004930">
    <property type="entry name" value="Tln_factor_SUA5"/>
    <property type="match status" value="1"/>
</dbReference>
<comment type="function">
    <text evidence="13">Required for the formation of a threonylcarbamoyl group on adenosine at position 37 (t(6)A37) in tRNAs that read codons beginning with adenine.</text>
</comment>
<evidence type="ECO:0000256" key="14">
    <source>
        <dbReference type="PIRSR" id="PIRSR004930-1"/>
    </source>
</evidence>
<feature type="binding site" evidence="14">
    <location>
        <position position="139"/>
    </location>
    <ligand>
        <name>L-threonine</name>
        <dbReference type="ChEBI" id="CHEBI:57926"/>
    </ligand>
</feature>
<feature type="binding site" evidence="14">
    <location>
        <position position="115"/>
    </location>
    <ligand>
        <name>ATP</name>
        <dbReference type="ChEBI" id="CHEBI:30616"/>
    </ligand>
</feature>
<dbReference type="GO" id="GO:0005737">
    <property type="term" value="C:cytoplasm"/>
    <property type="evidence" value="ECO:0007669"/>
    <property type="project" value="UniProtKB-SubCell"/>
</dbReference>
<dbReference type="InterPro" id="IPR005145">
    <property type="entry name" value="Sua5_C"/>
</dbReference>
<protein>
    <recommendedName>
        <fullName evidence="4 13">Threonylcarbamoyl-AMP synthase</fullName>
        <shortName evidence="13">TC-AMP synthase</shortName>
        <ecNumber evidence="3 13">2.7.7.87</ecNumber>
    </recommendedName>
    <alternativeName>
        <fullName evidence="11 13">L-threonylcarbamoyladenylate synthase</fullName>
    </alternativeName>
</protein>
<dbReference type="InterPro" id="IPR050156">
    <property type="entry name" value="TC-AMP_synthase_SUA5"/>
</dbReference>
<feature type="binding site" evidence="14">
    <location>
        <position position="141"/>
    </location>
    <ligand>
        <name>ATP</name>
        <dbReference type="ChEBI" id="CHEBI:30616"/>
    </ligand>
</feature>
<comment type="subcellular location">
    <subcellularLocation>
        <location evidence="1 13">Cytoplasm</location>
    </subcellularLocation>
</comment>
<keyword evidence="6 13" id="KW-0808">Transferase</keyword>
<evidence type="ECO:0000256" key="11">
    <source>
        <dbReference type="ARBA" id="ARBA00029774"/>
    </source>
</evidence>
<dbReference type="InterPro" id="IPR010923">
    <property type="entry name" value="T(6)A37_SUA5"/>
</dbReference>